<evidence type="ECO:0000313" key="3">
    <source>
        <dbReference type="Proteomes" id="UP000000311"/>
    </source>
</evidence>
<keyword evidence="1" id="KW-0175">Coiled coil</keyword>
<dbReference type="EMBL" id="GL436457">
    <property type="protein sequence ID" value="EFN71932.1"/>
    <property type="molecule type" value="Genomic_DNA"/>
</dbReference>
<feature type="coiled-coil region" evidence="1">
    <location>
        <begin position="105"/>
        <end position="139"/>
    </location>
</feature>
<organism evidence="3">
    <name type="scientific">Camponotus floridanus</name>
    <name type="common">Florida carpenter ant</name>
    <dbReference type="NCBI Taxonomy" id="104421"/>
    <lineage>
        <taxon>Eukaryota</taxon>
        <taxon>Metazoa</taxon>
        <taxon>Ecdysozoa</taxon>
        <taxon>Arthropoda</taxon>
        <taxon>Hexapoda</taxon>
        <taxon>Insecta</taxon>
        <taxon>Pterygota</taxon>
        <taxon>Neoptera</taxon>
        <taxon>Endopterygota</taxon>
        <taxon>Hymenoptera</taxon>
        <taxon>Apocrita</taxon>
        <taxon>Aculeata</taxon>
        <taxon>Formicoidea</taxon>
        <taxon>Formicidae</taxon>
        <taxon>Formicinae</taxon>
        <taxon>Camponotus</taxon>
    </lineage>
</organism>
<sequence length="165" mass="18942">MFQLLILRESVKKSDKKVQYLKTHLSNLIASNHSIEANLDKLEQNVSDIDAKISAATKIHAVKKQELKDFENARTNTLRKQWNDFLSKTGSYANNFSQWITEYSKDVLTKDIEDHQKECKKVLNELTILKQEVDDMREKCGMNCIEANVDVGDVPNLDSIISNIK</sequence>
<keyword evidence="3" id="KW-1185">Reference proteome</keyword>
<reference evidence="2 3" key="1">
    <citation type="journal article" date="2010" name="Science">
        <title>Genomic comparison of the ants Camponotus floridanus and Harpegnathos saltator.</title>
        <authorList>
            <person name="Bonasio R."/>
            <person name="Zhang G."/>
            <person name="Ye C."/>
            <person name="Mutti N.S."/>
            <person name="Fang X."/>
            <person name="Qin N."/>
            <person name="Donahue G."/>
            <person name="Yang P."/>
            <person name="Li Q."/>
            <person name="Li C."/>
            <person name="Zhang P."/>
            <person name="Huang Z."/>
            <person name="Berger S.L."/>
            <person name="Reinberg D."/>
            <person name="Wang J."/>
            <person name="Liebig J."/>
        </authorList>
    </citation>
    <scope>NUCLEOTIDE SEQUENCE [LARGE SCALE GENOMIC DNA]</scope>
    <source>
        <strain evidence="3">C129</strain>
    </source>
</reference>
<dbReference type="InParanoid" id="E2A3P0"/>
<feature type="coiled-coil region" evidence="1">
    <location>
        <begin position="25"/>
        <end position="59"/>
    </location>
</feature>
<dbReference type="OrthoDB" id="7548825at2759"/>
<proteinExistence type="predicted"/>
<evidence type="ECO:0000256" key="1">
    <source>
        <dbReference type="SAM" id="Coils"/>
    </source>
</evidence>
<gene>
    <name evidence="2" type="ORF">EAG_03937</name>
</gene>
<evidence type="ECO:0000313" key="2">
    <source>
        <dbReference type="EMBL" id="EFN71932.1"/>
    </source>
</evidence>
<accession>E2A3P0</accession>
<dbReference type="AlphaFoldDB" id="E2A3P0"/>
<protein>
    <submittedName>
        <fullName evidence="2">Uncharacterized protein</fullName>
    </submittedName>
</protein>
<dbReference type="OMA" id="NDMRREG"/>
<dbReference type="Proteomes" id="UP000000311">
    <property type="component" value="Unassembled WGS sequence"/>
</dbReference>
<name>E2A3P0_CAMFO</name>